<reference evidence="1" key="1">
    <citation type="submission" date="2020-11" db="EMBL/GenBank/DDBJ databases">
        <authorList>
            <person name="Davenport K.M."/>
            <person name="Bickhart D.M."/>
            <person name="Smith T.P.L."/>
            <person name="Murdoch B.M."/>
            <person name="Rosen B.D."/>
        </authorList>
    </citation>
    <scope>NUCLEOTIDE SEQUENCE [LARGE SCALE GENOMIC DNA]</scope>
    <source>
        <strain evidence="1">OAR_USU_Benz2616</strain>
    </source>
</reference>
<protein>
    <submittedName>
        <fullName evidence="1">Neurofascin</fullName>
    </submittedName>
</protein>
<sequence length="1223" mass="135645">MAGQPPPWAYTAILLCALSLGRAIEIPMDPSIQNELSQPPTITKQSVKDHIVDPRDNILIECEAKGNPAPSFHWTRNSKFFNIAKDPRVSMRRRSGTLVIDFRSGGRPEEYEGEYQCFARNKFGTALSNRIRLQVSKSPLWPKENLDPVVVQEGAPLTLQCNPPPGLPSPVIFWMSSSMEPITQDKRVSQGHNGDLYFSNVVLQDMQTDYSCNARFHFTHTIQQKNPFTLKVLTTRGVAERTPSFMYPQGTASSQMVLRGMDLLLECIASGVPTPDIAWYKKGGDLPSDKAKFENFNKALRITNVSEEDSGEYFCLASNKMGSIRHTISVRVKAAPYWLDEPKNLILAPGEDGRLVCRANGNPKPTVQWMVNGEPLQSAPPNPNREVAGDTIIFRDTQISSRAVYQCNSSNEHGYLLANAFVSVLDVPPRMLSPRNQLIRVILYNRTRLDCPFFGSPIPTLRWFKNGQGSNLDGGNYHVYENGSLEIKMIRKEDQGIYTCVATNILGKAENQVRLEVKDPTRIYRMPEDQVAKRGSTVQLECRVKHDPSLKLTVSWLKDDEPLYISNRMKKEEDSLTIFGVAERDQGSYTCVASTELDQDLAKAYLTVLGRPDRPRDLELTDLAERSVRLTWIPGDDNNSPITDYVVQFEEDQFQPGVWHDHSRFPGSVNSAVLRLSPYVNYQFRVIAINEVGSSHPSLPSERYRTSGAPPESNPSDVKGEGTRKNNMEITWTPMNATSAFGPNLRYIVKWRRREAREAWNNVTVWGSRYVVGQTPVYVPYEIRVQAENDFGKGPEPDTVIGYSGEDLPSAPRRFRVRQPNLETINLEWDHPEHPNGILIGYTLKYVAFNGTKVGKQIVENFSPNQTKFTVQRADPVSRYRFSLSARTQVGSGEAVTEESPAPPNEATPTAAPPTSPPTTVGAPGTVSSTDATAATAEATAVPTVPPVSPTTTATTEATATAATSASTTTTTTTTTESPATTRTEIRESAPDEQSIWNVTVVPNSKWANITWKHSFGPGTDFVVEYIDSNHTKKTVPVKAQAQPVQLTDLYPGMTYTLRVYSRDNEGISSAVITFMTSAAYTNNQADIATQGWFIGLMCAIALLVLILLIVCFIKRSRGGKYPVREKKDVPLGPEDPKEEDGSFDYSDEDNKPLQGSQTSLDGTIKQQESDDSLVDYGEGGEGQFNEDGSFIGQYTVKKDKEETEGNESSEATSPVNAIYSLA</sequence>
<organism evidence="1">
    <name type="scientific">Ovis aries</name>
    <name type="common">Sheep</name>
    <dbReference type="NCBI Taxonomy" id="9940"/>
    <lineage>
        <taxon>Eukaryota</taxon>
        <taxon>Metazoa</taxon>
        <taxon>Chordata</taxon>
        <taxon>Craniata</taxon>
        <taxon>Vertebrata</taxon>
        <taxon>Euteleostomi</taxon>
        <taxon>Mammalia</taxon>
        <taxon>Eutheria</taxon>
        <taxon>Laurasiatheria</taxon>
        <taxon>Artiodactyla</taxon>
        <taxon>Ruminantia</taxon>
        <taxon>Pecora</taxon>
        <taxon>Bovidae</taxon>
        <taxon>Caprinae</taxon>
        <taxon>Ovis</taxon>
    </lineage>
</organism>
<gene>
    <name evidence="1" type="primary">NFASC</name>
</gene>
<reference evidence="1" key="3">
    <citation type="submission" date="2025-09" db="UniProtKB">
        <authorList>
            <consortium name="Ensembl"/>
        </authorList>
    </citation>
    <scope>IDENTIFICATION</scope>
</reference>
<proteinExistence type="predicted"/>
<evidence type="ECO:0000313" key="1">
    <source>
        <dbReference type="Ensembl" id="ENSOARP00020039216.1"/>
    </source>
</evidence>
<dbReference type="Ensembl" id="ENSOART00020060203.1">
    <property type="protein sequence ID" value="ENSOARP00020039216.1"/>
    <property type="gene ID" value="ENSOARG00020005607.2"/>
</dbReference>
<reference evidence="1" key="2">
    <citation type="submission" date="2025-08" db="UniProtKB">
        <authorList>
            <consortium name="Ensembl"/>
        </authorList>
    </citation>
    <scope>IDENTIFICATION</scope>
</reference>
<accession>A0AC11D3C7</accession>
<name>A0AC11D3C7_SHEEP</name>